<keyword evidence="2" id="KW-1133">Transmembrane helix</keyword>
<dbReference type="AlphaFoldDB" id="A0A3P6CZX2"/>
<dbReference type="Gene3D" id="1.10.150.20">
    <property type="entry name" value="5' to 3' exonuclease, C-terminal subdomain"/>
    <property type="match status" value="1"/>
</dbReference>
<evidence type="ECO:0000313" key="3">
    <source>
        <dbReference type="EMBL" id="VDD15971.1"/>
    </source>
</evidence>
<reference evidence="3" key="1">
    <citation type="submission" date="2018-11" db="EMBL/GenBank/DDBJ databases">
        <authorList>
            <consortium name="Genoscope - CEA"/>
            <person name="William W."/>
        </authorList>
    </citation>
    <scope>NUCLEOTIDE SEQUENCE</scope>
</reference>
<feature type="transmembrane region" description="Helical" evidence="2">
    <location>
        <begin position="28"/>
        <end position="51"/>
    </location>
</feature>
<feature type="compositionally biased region" description="Polar residues" evidence="1">
    <location>
        <begin position="258"/>
        <end position="279"/>
    </location>
</feature>
<sequence>MGPKQKPKQKHKQPVVYKEDYVPIKTSLLLDYVVFFSLLDLSIAHLLYFMVFNFLNLLIDYGIDAETVKILGDAKIWNSLLIKNNKELLAGVEGLSEIKFDPICEAVDKLMASLTSQVQVFTQTVLLENMPRKRCMSECIEACYSLDEMHETLSRKFGQSFKTTKNTYDYFLKGRHGSKAYKQLSLVRAAQRKSEKLPKAQSQKQQQLKVDKVCEAVDKSKLEKKEQAGHQVQSNEHMEQAESLLPIQDEVELPKPTEVQSNTEQEQDGDQVQSSGQKEQIQDEVELPKSTEAQSTSEQKEQAHSESLINSQKEILEAITSQNKMLESVMNLQTEIATKDDLESLERDLERRLEAIGEDITLQVANGIQEILTSASKTSVDKFEKAVTSKVNISR</sequence>
<gene>
    <name evidence="3" type="ORF">BOLC4T28426H</name>
</gene>
<proteinExistence type="predicted"/>
<evidence type="ECO:0000256" key="1">
    <source>
        <dbReference type="SAM" id="MobiDB-lite"/>
    </source>
</evidence>
<name>A0A3P6CZX2_BRAOL</name>
<keyword evidence="2" id="KW-0812">Transmembrane</keyword>
<protein>
    <submittedName>
        <fullName evidence="3">Uncharacterized protein</fullName>
    </submittedName>
</protein>
<dbReference type="EMBL" id="LR031873">
    <property type="protein sequence ID" value="VDD15971.1"/>
    <property type="molecule type" value="Genomic_DNA"/>
</dbReference>
<organism evidence="3">
    <name type="scientific">Brassica oleracea</name>
    <name type="common">Wild cabbage</name>
    <dbReference type="NCBI Taxonomy" id="3712"/>
    <lineage>
        <taxon>Eukaryota</taxon>
        <taxon>Viridiplantae</taxon>
        <taxon>Streptophyta</taxon>
        <taxon>Embryophyta</taxon>
        <taxon>Tracheophyta</taxon>
        <taxon>Spermatophyta</taxon>
        <taxon>Magnoliopsida</taxon>
        <taxon>eudicotyledons</taxon>
        <taxon>Gunneridae</taxon>
        <taxon>Pentapetalae</taxon>
        <taxon>rosids</taxon>
        <taxon>malvids</taxon>
        <taxon>Brassicales</taxon>
        <taxon>Brassicaceae</taxon>
        <taxon>Brassiceae</taxon>
        <taxon>Brassica</taxon>
    </lineage>
</organism>
<evidence type="ECO:0000256" key="2">
    <source>
        <dbReference type="SAM" id="Phobius"/>
    </source>
</evidence>
<accession>A0A3P6CZX2</accession>
<feature type="region of interest" description="Disordered" evidence="1">
    <location>
        <begin position="257"/>
        <end position="309"/>
    </location>
</feature>
<keyword evidence="2" id="KW-0472">Membrane</keyword>